<gene>
    <name evidence="2" type="ORF">NDU88_003731</name>
</gene>
<reference evidence="2" key="1">
    <citation type="journal article" date="2022" name="bioRxiv">
        <title>Sequencing and chromosome-scale assembly of the giantPleurodeles waltlgenome.</title>
        <authorList>
            <person name="Brown T."/>
            <person name="Elewa A."/>
            <person name="Iarovenko S."/>
            <person name="Subramanian E."/>
            <person name="Araus A.J."/>
            <person name="Petzold A."/>
            <person name="Susuki M."/>
            <person name="Suzuki K.-i.T."/>
            <person name="Hayashi T."/>
            <person name="Toyoda A."/>
            <person name="Oliveira C."/>
            <person name="Osipova E."/>
            <person name="Leigh N.D."/>
            <person name="Simon A."/>
            <person name="Yun M.H."/>
        </authorList>
    </citation>
    <scope>NUCLEOTIDE SEQUENCE</scope>
    <source>
        <strain evidence="2">20211129_DDA</strain>
        <tissue evidence="2">Liver</tissue>
    </source>
</reference>
<sequence>MSAPSLLTASFDPLLHAMRGCCPLSSGFSGPRSHFAGSGAVQSPGQGPDRQDNLEAGPKLLRYAAAIFGG</sequence>
<dbReference type="EMBL" id="JANPWB010000001">
    <property type="protein sequence ID" value="KAJ1216125.1"/>
    <property type="molecule type" value="Genomic_DNA"/>
</dbReference>
<keyword evidence="3" id="KW-1185">Reference proteome</keyword>
<evidence type="ECO:0000313" key="3">
    <source>
        <dbReference type="Proteomes" id="UP001066276"/>
    </source>
</evidence>
<protein>
    <submittedName>
        <fullName evidence="2">Uncharacterized protein</fullName>
    </submittedName>
</protein>
<organism evidence="2 3">
    <name type="scientific">Pleurodeles waltl</name>
    <name type="common">Iberian ribbed newt</name>
    <dbReference type="NCBI Taxonomy" id="8319"/>
    <lineage>
        <taxon>Eukaryota</taxon>
        <taxon>Metazoa</taxon>
        <taxon>Chordata</taxon>
        <taxon>Craniata</taxon>
        <taxon>Vertebrata</taxon>
        <taxon>Euteleostomi</taxon>
        <taxon>Amphibia</taxon>
        <taxon>Batrachia</taxon>
        <taxon>Caudata</taxon>
        <taxon>Salamandroidea</taxon>
        <taxon>Salamandridae</taxon>
        <taxon>Pleurodelinae</taxon>
        <taxon>Pleurodeles</taxon>
    </lineage>
</organism>
<accession>A0AAV7WQ96</accession>
<name>A0AAV7WQ96_PLEWA</name>
<evidence type="ECO:0000313" key="2">
    <source>
        <dbReference type="EMBL" id="KAJ1216125.1"/>
    </source>
</evidence>
<dbReference type="Proteomes" id="UP001066276">
    <property type="component" value="Chromosome 1_1"/>
</dbReference>
<comment type="caution">
    <text evidence="2">The sequence shown here is derived from an EMBL/GenBank/DDBJ whole genome shotgun (WGS) entry which is preliminary data.</text>
</comment>
<feature type="region of interest" description="Disordered" evidence="1">
    <location>
        <begin position="33"/>
        <end position="52"/>
    </location>
</feature>
<proteinExistence type="predicted"/>
<evidence type="ECO:0000256" key="1">
    <source>
        <dbReference type="SAM" id="MobiDB-lite"/>
    </source>
</evidence>
<dbReference type="AlphaFoldDB" id="A0AAV7WQ96"/>